<dbReference type="AlphaFoldDB" id="A0A1M5LCY7"/>
<feature type="domain" description="FecR protein" evidence="2">
    <location>
        <begin position="113"/>
        <end position="197"/>
    </location>
</feature>
<evidence type="ECO:0000259" key="2">
    <source>
        <dbReference type="Pfam" id="PF04773"/>
    </source>
</evidence>
<evidence type="ECO:0000313" key="5">
    <source>
        <dbReference type="Proteomes" id="UP000184517"/>
    </source>
</evidence>
<sequence>MQPNQIDLERIQQAAHLMARLWSDEPSKHDQHACNKWRAADPDNEKAWQCLIQAQAHFGDAPKETIQIIARSRKMSRRHVLSLMGLSAGGLFFAGGYIHNWSISSHASYYKNLATATGEVRSFPLSDINKLVMNTKTTLAMPTEHQFKLDDGEFFLDVSQATPYQIETMDGTISFHQGKLNIRRTDDITRVSVFSGQNVQLIGKQMHNPLSIKPGESISFNTLNTSRISNTDPNTIGWVTGKLVAQRMPLTDFIHELSRYRKGIVRVAPELRQLAVTGVFSIDNTDQILQQLQASLPINIYQLTPYWVNVTAS</sequence>
<keyword evidence="1" id="KW-0472">Membrane</keyword>
<keyword evidence="5" id="KW-1185">Reference proteome</keyword>
<dbReference type="RefSeq" id="WP_072841870.1">
    <property type="nucleotide sequence ID" value="NZ_FQVF01000025.1"/>
</dbReference>
<dbReference type="PANTHER" id="PTHR30273:SF2">
    <property type="entry name" value="PROTEIN FECR"/>
    <property type="match status" value="1"/>
</dbReference>
<feature type="domain" description="FecR N-terminal" evidence="3">
    <location>
        <begin position="12"/>
        <end position="49"/>
    </location>
</feature>
<keyword evidence="1" id="KW-0812">Transmembrane</keyword>
<dbReference type="PANTHER" id="PTHR30273">
    <property type="entry name" value="PERIPLASMIC SIGNAL SENSOR AND SIGMA FACTOR ACTIVATOR FECR-RELATED"/>
    <property type="match status" value="1"/>
</dbReference>
<protein>
    <submittedName>
        <fullName evidence="4">FecR family protein</fullName>
    </submittedName>
</protein>
<name>A0A1M5LCY7_9GAMM</name>
<evidence type="ECO:0000313" key="4">
    <source>
        <dbReference type="EMBL" id="SHG62830.1"/>
    </source>
</evidence>
<dbReference type="PIRSF" id="PIRSF018266">
    <property type="entry name" value="FecR"/>
    <property type="match status" value="1"/>
</dbReference>
<proteinExistence type="predicted"/>
<dbReference type="Proteomes" id="UP000184517">
    <property type="component" value="Unassembled WGS sequence"/>
</dbReference>
<organism evidence="4 5">
    <name type="scientific">Marinomonas polaris DSM 16579</name>
    <dbReference type="NCBI Taxonomy" id="1122206"/>
    <lineage>
        <taxon>Bacteria</taxon>
        <taxon>Pseudomonadati</taxon>
        <taxon>Pseudomonadota</taxon>
        <taxon>Gammaproteobacteria</taxon>
        <taxon>Oceanospirillales</taxon>
        <taxon>Oceanospirillaceae</taxon>
        <taxon>Marinomonas</taxon>
    </lineage>
</organism>
<reference evidence="5" key="1">
    <citation type="submission" date="2016-11" db="EMBL/GenBank/DDBJ databases">
        <authorList>
            <person name="Varghese N."/>
            <person name="Submissions S."/>
        </authorList>
    </citation>
    <scope>NUCLEOTIDE SEQUENCE [LARGE SCALE GENOMIC DNA]</scope>
    <source>
        <strain evidence="5">DSM 16579</strain>
    </source>
</reference>
<dbReference type="InterPro" id="IPR032623">
    <property type="entry name" value="FecR_N"/>
</dbReference>
<dbReference type="GO" id="GO:0016989">
    <property type="term" value="F:sigma factor antagonist activity"/>
    <property type="evidence" value="ECO:0007669"/>
    <property type="project" value="TreeGrafter"/>
</dbReference>
<dbReference type="Gene3D" id="2.60.120.1440">
    <property type="match status" value="1"/>
</dbReference>
<feature type="transmembrane region" description="Helical" evidence="1">
    <location>
        <begin position="80"/>
        <end position="98"/>
    </location>
</feature>
<evidence type="ECO:0000259" key="3">
    <source>
        <dbReference type="Pfam" id="PF16220"/>
    </source>
</evidence>
<dbReference type="InterPro" id="IPR012373">
    <property type="entry name" value="Ferrdict_sens_TM"/>
</dbReference>
<dbReference type="EMBL" id="FQVF01000025">
    <property type="protein sequence ID" value="SHG62830.1"/>
    <property type="molecule type" value="Genomic_DNA"/>
</dbReference>
<keyword evidence="1" id="KW-1133">Transmembrane helix</keyword>
<dbReference type="OrthoDB" id="7032198at2"/>
<dbReference type="Gene3D" id="3.55.50.30">
    <property type="match status" value="1"/>
</dbReference>
<dbReference type="Pfam" id="PF04773">
    <property type="entry name" value="FecR"/>
    <property type="match status" value="1"/>
</dbReference>
<evidence type="ECO:0000256" key="1">
    <source>
        <dbReference type="SAM" id="Phobius"/>
    </source>
</evidence>
<accession>A0A1M5LCY7</accession>
<dbReference type="STRING" id="1122206.SAMN02745753_04250"/>
<dbReference type="Pfam" id="PF16220">
    <property type="entry name" value="DUF4880"/>
    <property type="match status" value="1"/>
</dbReference>
<dbReference type="InterPro" id="IPR006860">
    <property type="entry name" value="FecR"/>
</dbReference>
<gene>
    <name evidence="4" type="ORF">SAMN02745753_04250</name>
</gene>